<dbReference type="RefSeq" id="WP_371953951.1">
    <property type="nucleotide sequence ID" value="NZ_JAXCEI010000019.1"/>
</dbReference>
<accession>A0ABV4QKC2</accession>
<dbReference type="Proteomes" id="UP001569963">
    <property type="component" value="Unassembled WGS sequence"/>
</dbReference>
<organism evidence="1 2">
    <name type="scientific">Actinomadura monticuli</name>
    <dbReference type="NCBI Taxonomy" id="3097367"/>
    <lineage>
        <taxon>Bacteria</taxon>
        <taxon>Bacillati</taxon>
        <taxon>Actinomycetota</taxon>
        <taxon>Actinomycetes</taxon>
        <taxon>Streptosporangiales</taxon>
        <taxon>Thermomonosporaceae</taxon>
        <taxon>Actinomadura</taxon>
    </lineage>
</organism>
<dbReference type="EMBL" id="JAXCEI010000019">
    <property type="protein sequence ID" value="MFA1543448.1"/>
    <property type="molecule type" value="Genomic_DNA"/>
</dbReference>
<keyword evidence="2" id="KW-1185">Reference proteome</keyword>
<proteinExistence type="predicted"/>
<gene>
    <name evidence="1" type="ORF">SM611_31360</name>
</gene>
<evidence type="ECO:0000313" key="1">
    <source>
        <dbReference type="EMBL" id="MFA1543448.1"/>
    </source>
</evidence>
<sequence length="80" mass="9098">MKGFSDEKQSWGIALPDGHRKECMQIKAALQNYLKSSEWNGVFKKNFGNLDRAHFKPTAELVEKYSCVDRLPEEAPQASP</sequence>
<protein>
    <submittedName>
        <fullName evidence="1">Uncharacterized protein</fullName>
    </submittedName>
</protein>
<reference evidence="1 2" key="1">
    <citation type="submission" date="2023-11" db="EMBL/GenBank/DDBJ databases">
        <title>Actinomadura monticuli sp. nov., isolated from volcanic ash.</title>
        <authorList>
            <person name="Lee S.D."/>
            <person name="Yang H."/>
            <person name="Kim I.S."/>
        </authorList>
    </citation>
    <scope>NUCLEOTIDE SEQUENCE [LARGE SCALE GENOMIC DNA]</scope>
    <source>
        <strain evidence="1 2">DLS-62</strain>
    </source>
</reference>
<name>A0ABV4QKC2_9ACTN</name>
<evidence type="ECO:0000313" key="2">
    <source>
        <dbReference type="Proteomes" id="UP001569963"/>
    </source>
</evidence>
<comment type="caution">
    <text evidence="1">The sequence shown here is derived from an EMBL/GenBank/DDBJ whole genome shotgun (WGS) entry which is preliminary data.</text>
</comment>